<dbReference type="Proteomes" id="UP000216961">
    <property type="component" value="Unassembled WGS sequence"/>
</dbReference>
<name>A0A268FAK8_NIACI</name>
<gene>
    <name evidence="1" type="ORF">CHH57_15090</name>
</gene>
<dbReference type="AlphaFoldDB" id="A0A268FAK8"/>
<organism evidence="1 2">
    <name type="scientific">Niallia circulans</name>
    <name type="common">Bacillus circulans</name>
    <dbReference type="NCBI Taxonomy" id="1397"/>
    <lineage>
        <taxon>Bacteria</taxon>
        <taxon>Bacillati</taxon>
        <taxon>Bacillota</taxon>
        <taxon>Bacilli</taxon>
        <taxon>Bacillales</taxon>
        <taxon>Bacillaceae</taxon>
        <taxon>Niallia</taxon>
    </lineage>
</organism>
<dbReference type="RefSeq" id="WP_095331416.1">
    <property type="nucleotide sequence ID" value="NZ_CP026031.1"/>
</dbReference>
<dbReference type="EMBL" id="NPBQ01000092">
    <property type="protein sequence ID" value="PAD82379.1"/>
    <property type="molecule type" value="Genomic_DNA"/>
</dbReference>
<evidence type="ECO:0000313" key="1">
    <source>
        <dbReference type="EMBL" id="PAD82379.1"/>
    </source>
</evidence>
<sequence>MATFNIYSKAEEGETQILEPKTSEDKIFQEVKYTVEGEDKHIYGNKKVSEDAEAYKIILNKDEGTYEVEKKEVTESKSPVFSTLATTKADLKVVGKAAFHNYDFLDNDKLRMYDML</sequence>
<proteinExistence type="predicted"/>
<protein>
    <submittedName>
        <fullName evidence="1">Uncharacterized protein</fullName>
    </submittedName>
</protein>
<comment type="caution">
    <text evidence="1">The sequence shown here is derived from an EMBL/GenBank/DDBJ whole genome shotgun (WGS) entry which is preliminary data.</text>
</comment>
<dbReference type="KEGG" id="bcir:C2I06_11430"/>
<reference evidence="1 2" key="1">
    <citation type="submission" date="2017-07" db="EMBL/GenBank/DDBJ databases">
        <title>Isolation and whole genome analysis of endospore-forming bacteria from heroin.</title>
        <authorList>
            <person name="Kalinowski J."/>
            <person name="Ahrens B."/>
            <person name="Al-Dilaimi A."/>
            <person name="Winkler A."/>
            <person name="Wibberg D."/>
            <person name="Schleenbecker U."/>
            <person name="Ruckert C."/>
            <person name="Wolfel R."/>
            <person name="Grass G."/>
        </authorList>
    </citation>
    <scope>NUCLEOTIDE SEQUENCE [LARGE SCALE GENOMIC DNA]</scope>
    <source>
        <strain evidence="1 2">7521-2</strain>
    </source>
</reference>
<evidence type="ECO:0000313" key="2">
    <source>
        <dbReference type="Proteomes" id="UP000216961"/>
    </source>
</evidence>
<accession>A0A268FAK8</accession>